<keyword evidence="2" id="KW-1185">Reference proteome</keyword>
<name>A0AAV9BN08_ACOGR</name>
<comment type="caution">
    <text evidence="1">The sequence shown here is derived from an EMBL/GenBank/DDBJ whole genome shotgun (WGS) entry which is preliminary data.</text>
</comment>
<dbReference type="AlphaFoldDB" id="A0AAV9BN08"/>
<reference evidence="1" key="2">
    <citation type="submission" date="2023-06" db="EMBL/GenBank/DDBJ databases">
        <authorList>
            <person name="Ma L."/>
            <person name="Liu K.-W."/>
            <person name="Li Z."/>
            <person name="Hsiao Y.-Y."/>
            <person name="Qi Y."/>
            <person name="Fu T."/>
            <person name="Tang G."/>
            <person name="Zhang D."/>
            <person name="Sun W.-H."/>
            <person name="Liu D.-K."/>
            <person name="Li Y."/>
            <person name="Chen G.-Z."/>
            <person name="Liu X.-D."/>
            <person name="Liao X.-Y."/>
            <person name="Jiang Y.-T."/>
            <person name="Yu X."/>
            <person name="Hao Y."/>
            <person name="Huang J."/>
            <person name="Zhao X.-W."/>
            <person name="Ke S."/>
            <person name="Chen Y.-Y."/>
            <person name="Wu W.-L."/>
            <person name="Hsu J.-L."/>
            <person name="Lin Y.-F."/>
            <person name="Huang M.-D."/>
            <person name="Li C.-Y."/>
            <person name="Huang L."/>
            <person name="Wang Z.-W."/>
            <person name="Zhao X."/>
            <person name="Zhong W.-Y."/>
            <person name="Peng D.-H."/>
            <person name="Ahmad S."/>
            <person name="Lan S."/>
            <person name="Zhang J.-S."/>
            <person name="Tsai W.-C."/>
            <person name="Van De Peer Y."/>
            <person name="Liu Z.-J."/>
        </authorList>
    </citation>
    <scope>NUCLEOTIDE SEQUENCE</scope>
    <source>
        <strain evidence="1">SCP</strain>
        <tissue evidence="1">Leaves</tissue>
    </source>
</reference>
<proteinExistence type="predicted"/>
<reference evidence="1" key="1">
    <citation type="journal article" date="2023" name="Nat. Commun.">
        <title>Diploid and tetraploid genomes of Acorus and the evolution of monocots.</title>
        <authorList>
            <person name="Ma L."/>
            <person name="Liu K.W."/>
            <person name="Li Z."/>
            <person name="Hsiao Y.Y."/>
            <person name="Qi Y."/>
            <person name="Fu T."/>
            <person name="Tang G.D."/>
            <person name="Zhang D."/>
            <person name="Sun W.H."/>
            <person name="Liu D.K."/>
            <person name="Li Y."/>
            <person name="Chen G.Z."/>
            <person name="Liu X.D."/>
            <person name="Liao X.Y."/>
            <person name="Jiang Y.T."/>
            <person name="Yu X."/>
            <person name="Hao Y."/>
            <person name="Huang J."/>
            <person name="Zhao X.W."/>
            <person name="Ke S."/>
            <person name="Chen Y.Y."/>
            <person name="Wu W.L."/>
            <person name="Hsu J.L."/>
            <person name="Lin Y.F."/>
            <person name="Huang M.D."/>
            <person name="Li C.Y."/>
            <person name="Huang L."/>
            <person name="Wang Z.W."/>
            <person name="Zhao X."/>
            <person name="Zhong W.Y."/>
            <person name="Peng D.H."/>
            <person name="Ahmad S."/>
            <person name="Lan S."/>
            <person name="Zhang J.S."/>
            <person name="Tsai W.C."/>
            <person name="Van de Peer Y."/>
            <person name="Liu Z.J."/>
        </authorList>
    </citation>
    <scope>NUCLEOTIDE SEQUENCE</scope>
    <source>
        <strain evidence="1">SCP</strain>
    </source>
</reference>
<accession>A0AAV9BN08</accession>
<evidence type="ECO:0000313" key="1">
    <source>
        <dbReference type="EMBL" id="KAK1277787.1"/>
    </source>
</evidence>
<dbReference type="Proteomes" id="UP001179952">
    <property type="component" value="Unassembled WGS sequence"/>
</dbReference>
<sequence>MKTLLPFLTPTVSPTSTASHTIPVTPSGTDNDTPYRHLLLFGYIWLFEWRNSQPKRRRFQYGVSLSVPEGVTWMVWEAMLVLVALSEKEEKKSGREKQMRREKSFHIYISRIESPLESIDGGSWDLKIINSFGKEFEGDVEIFRWRESCIKDCLTLVS</sequence>
<evidence type="ECO:0000313" key="2">
    <source>
        <dbReference type="Proteomes" id="UP001179952"/>
    </source>
</evidence>
<protein>
    <submittedName>
        <fullName evidence="1">Uncharacterized protein</fullName>
    </submittedName>
</protein>
<gene>
    <name evidence="1" type="ORF">QJS04_geneDACA022983</name>
</gene>
<dbReference type="EMBL" id="JAUJYN010000002">
    <property type="protein sequence ID" value="KAK1277787.1"/>
    <property type="molecule type" value="Genomic_DNA"/>
</dbReference>
<organism evidence="1 2">
    <name type="scientific">Acorus gramineus</name>
    <name type="common">Dwarf sweet flag</name>
    <dbReference type="NCBI Taxonomy" id="55184"/>
    <lineage>
        <taxon>Eukaryota</taxon>
        <taxon>Viridiplantae</taxon>
        <taxon>Streptophyta</taxon>
        <taxon>Embryophyta</taxon>
        <taxon>Tracheophyta</taxon>
        <taxon>Spermatophyta</taxon>
        <taxon>Magnoliopsida</taxon>
        <taxon>Liliopsida</taxon>
        <taxon>Acoraceae</taxon>
        <taxon>Acorus</taxon>
    </lineage>
</organism>